<evidence type="ECO:0000256" key="1">
    <source>
        <dbReference type="SAM" id="MobiDB-lite"/>
    </source>
</evidence>
<feature type="compositionally biased region" description="Basic residues" evidence="1">
    <location>
        <begin position="11"/>
        <end position="35"/>
    </location>
</feature>
<dbReference type="AlphaFoldDB" id="A0A9X9LPX9"/>
<comment type="caution">
    <text evidence="2">The sequence shown here is derived from an EMBL/GenBank/DDBJ whole genome shotgun (WGS) entry which is preliminary data.</text>
</comment>
<gene>
    <name evidence="2" type="ORF">BN2614_LOCUS2</name>
</gene>
<organism evidence="2 3">
    <name type="scientific">Gulo gulo</name>
    <name type="common">Wolverine</name>
    <name type="synonym">Gluton</name>
    <dbReference type="NCBI Taxonomy" id="48420"/>
    <lineage>
        <taxon>Eukaryota</taxon>
        <taxon>Metazoa</taxon>
        <taxon>Chordata</taxon>
        <taxon>Craniata</taxon>
        <taxon>Vertebrata</taxon>
        <taxon>Euteleostomi</taxon>
        <taxon>Mammalia</taxon>
        <taxon>Eutheria</taxon>
        <taxon>Laurasiatheria</taxon>
        <taxon>Carnivora</taxon>
        <taxon>Caniformia</taxon>
        <taxon>Musteloidea</taxon>
        <taxon>Mustelidae</taxon>
        <taxon>Guloninae</taxon>
        <taxon>Gulo</taxon>
    </lineage>
</organism>
<dbReference type="EMBL" id="CYRY02010804">
    <property type="protein sequence ID" value="VCW78831.1"/>
    <property type="molecule type" value="Genomic_DNA"/>
</dbReference>
<protein>
    <submittedName>
        <fullName evidence="2">Uncharacterized protein</fullName>
    </submittedName>
</protein>
<reference evidence="2 3" key="1">
    <citation type="submission" date="2018-10" db="EMBL/GenBank/DDBJ databases">
        <authorList>
            <person name="Ekblom R."/>
            <person name="Jareborg N."/>
        </authorList>
    </citation>
    <scope>NUCLEOTIDE SEQUENCE [LARGE SCALE GENOMIC DNA]</scope>
    <source>
        <tissue evidence="2">Muscle</tissue>
    </source>
</reference>
<dbReference type="Proteomes" id="UP000269945">
    <property type="component" value="Unassembled WGS sequence"/>
</dbReference>
<evidence type="ECO:0000313" key="2">
    <source>
        <dbReference type="EMBL" id="VCW78831.1"/>
    </source>
</evidence>
<sequence length="50" mass="6135">MQRSVTGPRQRPGRRRPRRCRWPGPWRRSRSRRRSWSGSISSSARRWRTS</sequence>
<name>A0A9X9LPX9_GULGU</name>
<keyword evidence="3" id="KW-1185">Reference proteome</keyword>
<accession>A0A9X9LPX9</accession>
<proteinExistence type="predicted"/>
<feature type="region of interest" description="Disordered" evidence="1">
    <location>
        <begin position="1"/>
        <end position="50"/>
    </location>
</feature>
<evidence type="ECO:0000313" key="3">
    <source>
        <dbReference type="Proteomes" id="UP000269945"/>
    </source>
</evidence>